<organism evidence="2 3">
    <name type="scientific">Suicoccus acidiformans</name>
    <dbReference type="NCBI Taxonomy" id="2036206"/>
    <lineage>
        <taxon>Bacteria</taxon>
        <taxon>Bacillati</taxon>
        <taxon>Bacillota</taxon>
        <taxon>Bacilli</taxon>
        <taxon>Lactobacillales</taxon>
        <taxon>Aerococcaceae</taxon>
        <taxon>Suicoccus</taxon>
    </lineage>
</organism>
<dbReference type="AlphaFoldDB" id="A0A347WJ34"/>
<accession>A0A347WJ34</accession>
<evidence type="ECO:0008006" key="4">
    <source>
        <dbReference type="Google" id="ProtNLM"/>
    </source>
</evidence>
<evidence type="ECO:0000313" key="3">
    <source>
        <dbReference type="Proteomes" id="UP000263232"/>
    </source>
</evidence>
<name>A0A347WJ34_9LACT</name>
<keyword evidence="3" id="KW-1185">Reference proteome</keyword>
<dbReference type="Pfam" id="PF07784">
    <property type="entry name" value="DUF1622"/>
    <property type="match status" value="1"/>
</dbReference>
<proteinExistence type="predicted"/>
<sequence length="127" mass="14730">MEWFHFIEDWFAPLVIHVLEFIGIVLIAVGSLRAFWALIKSNFDFGDRTTKIVLGECLALSLEFKLGAEIIKSVIIRDMQELIILAFVVVIRIVLTYVIHWELKQMDQDQMHQTLEQEKSDAQNANL</sequence>
<keyword evidence="1" id="KW-0472">Membrane</keyword>
<keyword evidence="1" id="KW-1133">Transmembrane helix</keyword>
<dbReference type="PANTHER" id="PTHR38468:SF1">
    <property type="entry name" value="SLL0939 PROTEIN"/>
    <property type="match status" value="1"/>
</dbReference>
<evidence type="ECO:0000256" key="1">
    <source>
        <dbReference type="SAM" id="Phobius"/>
    </source>
</evidence>
<dbReference type="Proteomes" id="UP000263232">
    <property type="component" value="Chromosome"/>
</dbReference>
<gene>
    <name evidence="2" type="ORF">CL176_03070</name>
</gene>
<evidence type="ECO:0000313" key="2">
    <source>
        <dbReference type="EMBL" id="AXY25091.1"/>
    </source>
</evidence>
<reference evidence="2 3" key="1">
    <citation type="submission" date="2017-09" db="EMBL/GenBank/DDBJ databases">
        <title>Complete genome sequence of Oxytococcus suis strain ZY16052.</title>
        <authorList>
            <person name="Li F."/>
        </authorList>
    </citation>
    <scope>NUCLEOTIDE SEQUENCE [LARGE SCALE GENOMIC DNA]</scope>
    <source>
        <strain evidence="2 3">ZY16052</strain>
    </source>
</reference>
<dbReference type="EMBL" id="CP023434">
    <property type="protein sequence ID" value="AXY25091.1"/>
    <property type="molecule type" value="Genomic_DNA"/>
</dbReference>
<dbReference type="InterPro" id="IPR012427">
    <property type="entry name" value="DUF1622"/>
</dbReference>
<dbReference type="RefSeq" id="WP_118990007.1">
    <property type="nucleotide sequence ID" value="NZ_CP023434.1"/>
</dbReference>
<dbReference type="KEGG" id="abae:CL176_03070"/>
<feature type="transmembrane region" description="Helical" evidence="1">
    <location>
        <begin position="14"/>
        <end position="39"/>
    </location>
</feature>
<feature type="transmembrane region" description="Helical" evidence="1">
    <location>
        <begin position="82"/>
        <end position="101"/>
    </location>
</feature>
<dbReference type="OrthoDB" id="1654752at2"/>
<protein>
    <recommendedName>
        <fullName evidence="4">DUF1622 domain-containing protein</fullName>
    </recommendedName>
</protein>
<dbReference type="PANTHER" id="PTHR38468">
    <property type="entry name" value="SLL0939 PROTEIN"/>
    <property type="match status" value="1"/>
</dbReference>
<keyword evidence="1" id="KW-0812">Transmembrane</keyword>